<dbReference type="PROSITE" id="PS51233">
    <property type="entry name" value="VWFD"/>
    <property type="match status" value="1"/>
</dbReference>
<feature type="non-terminal residue" evidence="3">
    <location>
        <position position="1"/>
    </location>
</feature>
<evidence type="ECO:0000313" key="3">
    <source>
        <dbReference type="EMBL" id="AAW19633.1"/>
    </source>
</evidence>
<sequence length="178" mass="20297">GLCGTFTGEKSDDFLTPMNCILRDPREFVAIYAIERKGHTQELHSRAQKSPCYSQEIIYANVISDIDAGRVSQPRSHKSNHHERHSSDSNSCTKHQTRYVDNENENEICFSVRSVPSCHVSCRSSNINKKPVEVHCVPRTNVSEMWKKQIQKGANPDFSHKATHKRINMEVPESCSRN</sequence>
<feature type="compositionally biased region" description="Basic residues" evidence="1">
    <location>
        <begin position="75"/>
        <end position="84"/>
    </location>
</feature>
<feature type="domain" description="VWFD" evidence="2">
    <location>
        <begin position="1"/>
        <end position="41"/>
    </location>
</feature>
<dbReference type="InterPro" id="IPR001846">
    <property type="entry name" value="VWF_type-D"/>
</dbReference>
<reference evidence="3" key="1">
    <citation type="journal article" date="2005" name="J. Insect Physiol.">
        <title>Quantification of vitellogenin-mRNA during maturation and breeding of a burying beetle.</title>
        <authorList>
            <person name="Scott M.P."/>
            <person name="Panaitof S.C."/>
            <person name="Carleton K.L."/>
        </authorList>
    </citation>
    <scope>NUCLEOTIDE SEQUENCE</scope>
    <source>
        <tissue evidence="3">Fat body</tissue>
    </source>
</reference>
<dbReference type="EMBL" id="AY728384">
    <property type="protein sequence ID" value="AAW19633.1"/>
    <property type="molecule type" value="mRNA"/>
</dbReference>
<protein>
    <submittedName>
        <fullName evidence="3">Vitellogenin 1</fullName>
    </submittedName>
</protein>
<dbReference type="PANTHER" id="PTHR23345:SF15">
    <property type="entry name" value="VITELLOGENIN 1-RELATED"/>
    <property type="match status" value="1"/>
</dbReference>
<feature type="region of interest" description="Disordered" evidence="1">
    <location>
        <begin position="71"/>
        <end position="95"/>
    </location>
</feature>
<dbReference type="PANTHER" id="PTHR23345">
    <property type="entry name" value="VITELLOGENIN-RELATED"/>
    <property type="match status" value="1"/>
</dbReference>
<dbReference type="InterPro" id="IPR050733">
    <property type="entry name" value="Vitellogenin/Apolipophorin"/>
</dbReference>
<evidence type="ECO:0000259" key="2">
    <source>
        <dbReference type="PROSITE" id="PS51233"/>
    </source>
</evidence>
<dbReference type="GO" id="GO:0005319">
    <property type="term" value="F:lipid transporter activity"/>
    <property type="evidence" value="ECO:0007669"/>
    <property type="project" value="TreeGrafter"/>
</dbReference>
<name>Q5IH21_NICOR</name>
<organism evidence="3">
    <name type="scientific">Nicrophorus orbicollis</name>
    <name type="common">Burying beetle</name>
    <dbReference type="NCBI Taxonomy" id="64902"/>
    <lineage>
        <taxon>Eukaryota</taxon>
        <taxon>Metazoa</taxon>
        <taxon>Ecdysozoa</taxon>
        <taxon>Arthropoda</taxon>
        <taxon>Hexapoda</taxon>
        <taxon>Insecta</taxon>
        <taxon>Pterygota</taxon>
        <taxon>Neoptera</taxon>
        <taxon>Endopterygota</taxon>
        <taxon>Coleoptera</taxon>
        <taxon>Polyphaga</taxon>
        <taxon>Staphyliniformia</taxon>
        <taxon>Silphidae</taxon>
        <taxon>Nicrophorinae</taxon>
        <taxon>Nicrophorus</taxon>
    </lineage>
</organism>
<accession>Q5IH21</accession>
<dbReference type="AlphaFoldDB" id="Q5IH21"/>
<proteinExistence type="evidence at transcript level"/>
<evidence type="ECO:0000256" key="1">
    <source>
        <dbReference type="SAM" id="MobiDB-lite"/>
    </source>
</evidence>